<name>A0AAC8QAH2_9BACT</name>
<evidence type="ECO:0000313" key="3">
    <source>
        <dbReference type="Proteomes" id="UP000035579"/>
    </source>
</evidence>
<dbReference type="Proteomes" id="UP000035579">
    <property type="component" value="Chromosome"/>
</dbReference>
<dbReference type="AlphaFoldDB" id="A0AAC8QAH2"/>
<dbReference type="EMBL" id="CP011509">
    <property type="protein sequence ID" value="AKJ04135.1"/>
    <property type="molecule type" value="Genomic_DNA"/>
</dbReference>
<reference evidence="2 3" key="1">
    <citation type="submission" date="2015-05" db="EMBL/GenBank/DDBJ databases">
        <title>Genome assembly of Archangium gephyra DSM 2261.</title>
        <authorList>
            <person name="Sharma G."/>
            <person name="Subramanian S."/>
        </authorList>
    </citation>
    <scope>NUCLEOTIDE SEQUENCE [LARGE SCALE GENOMIC DNA]</scope>
    <source>
        <strain evidence="2 3">DSM 2261</strain>
    </source>
</reference>
<evidence type="ECO:0000313" key="2">
    <source>
        <dbReference type="EMBL" id="AKJ04135.1"/>
    </source>
</evidence>
<organism evidence="2 3">
    <name type="scientific">Archangium gephyra</name>
    <dbReference type="NCBI Taxonomy" id="48"/>
    <lineage>
        <taxon>Bacteria</taxon>
        <taxon>Pseudomonadati</taxon>
        <taxon>Myxococcota</taxon>
        <taxon>Myxococcia</taxon>
        <taxon>Myxococcales</taxon>
        <taxon>Cystobacterineae</taxon>
        <taxon>Archangiaceae</taxon>
        <taxon>Archangium</taxon>
    </lineage>
</organism>
<feature type="compositionally biased region" description="Basic residues" evidence="1">
    <location>
        <begin position="1"/>
        <end position="10"/>
    </location>
</feature>
<accession>A0AAC8QAH2</accession>
<gene>
    <name evidence="2" type="ORF">AA314_05761</name>
</gene>
<protein>
    <submittedName>
        <fullName evidence="2">Uncharacterized protein</fullName>
    </submittedName>
</protein>
<feature type="region of interest" description="Disordered" evidence="1">
    <location>
        <begin position="1"/>
        <end position="28"/>
    </location>
</feature>
<proteinExistence type="predicted"/>
<dbReference type="KEGG" id="age:AA314_05761"/>
<evidence type="ECO:0000256" key="1">
    <source>
        <dbReference type="SAM" id="MobiDB-lite"/>
    </source>
</evidence>
<sequence>MAHARPHRAREHQGRGSDEGQGVHWHPRCYQPGTASRELCTRGSLPRVRPIQYTYSRNAGRAVALETTCCFGGSVAPEATKQGLSARLEIQIQT</sequence>